<keyword evidence="2" id="KW-1185">Reference proteome</keyword>
<protein>
    <submittedName>
        <fullName evidence="1">Uncharacterized protein</fullName>
    </submittedName>
</protein>
<dbReference type="EMBL" id="BGPR01007080">
    <property type="protein sequence ID" value="GBN24137.1"/>
    <property type="molecule type" value="Genomic_DNA"/>
</dbReference>
<sequence>MPCGHWERRVRYYLWLPLLTGQRGSQPPLGTPSPSGSQEGFNYNHPARQGTMQQRQRSFYARSVMRQTSCQALMCCCYRNYPLHLSGEERMCNSFNTCYDNLQGGRGHSEGNESDGKKDPFWFLGWIRSFRSISGLMRMWRGCSHDGLVEV</sequence>
<accession>A0A4Y2MEH6</accession>
<name>A0A4Y2MEH6_ARAVE</name>
<dbReference type="AlphaFoldDB" id="A0A4Y2MEH6"/>
<dbReference type="Proteomes" id="UP000499080">
    <property type="component" value="Unassembled WGS sequence"/>
</dbReference>
<proteinExistence type="predicted"/>
<gene>
    <name evidence="1" type="ORF">AVEN_108437_1</name>
</gene>
<evidence type="ECO:0000313" key="1">
    <source>
        <dbReference type="EMBL" id="GBN24137.1"/>
    </source>
</evidence>
<reference evidence="1 2" key="1">
    <citation type="journal article" date="2019" name="Sci. Rep.">
        <title>Orb-weaving spider Araneus ventricosus genome elucidates the spidroin gene catalogue.</title>
        <authorList>
            <person name="Kono N."/>
            <person name="Nakamura H."/>
            <person name="Ohtoshi R."/>
            <person name="Moran D.A.P."/>
            <person name="Shinohara A."/>
            <person name="Yoshida Y."/>
            <person name="Fujiwara M."/>
            <person name="Mori M."/>
            <person name="Tomita M."/>
            <person name="Arakawa K."/>
        </authorList>
    </citation>
    <scope>NUCLEOTIDE SEQUENCE [LARGE SCALE GENOMIC DNA]</scope>
</reference>
<comment type="caution">
    <text evidence="1">The sequence shown here is derived from an EMBL/GenBank/DDBJ whole genome shotgun (WGS) entry which is preliminary data.</text>
</comment>
<evidence type="ECO:0000313" key="2">
    <source>
        <dbReference type="Proteomes" id="UP000499080"/>
    </source>
</evidence>
<organism evidence="1 2">
    <name type="scientific">Araneus ventricosus</name>
    <name type="common">Orbweaver spider</name>
    <name type="synonym">Epeira ventricosa</name>
    <dbReference type="NCBI Taxonomy" id="182803"/>
    <lineage>
        <taxon>Eukaryota</taxon>
        <taxon>Metazoa</taxon>
        <taxon>Ecdysozoa</taxon>
        <taxon>Arthropoda</taxon>
        <taxon>Chelicerata</taxon>
        <taxon>Arachnida</taxon>
        <taxon>Araneae</taxon>
        <taxon>Araneomorphae</taxon>
        <taxon>Entelegynae</taxon>
        <taxon>Araneoidea</taxon>
        <taxon>Araneidae</taxon>
        <taxon>Araneus</taxon>
    </lineage>
</organism>